<keyword evidence="6" id="KW-0995">Kinetochore</keyword>
<evidence type="ECO:0000256" key="3">
    <source>
        <dbReference type="ARBA" id="ARBA00022454"/>
    </source>
</evidence>
<feature type="region of interest" description="Disordered" evidence="10">
    <location>
        <begin position="317"/>
        <end position="375"/>
    </location>
</feature>
<accession>A0ABR1T5L8</accession>
<keyword evidence="9" id="KW-0137">Centromere</keyword>
<proteinExistence type="inferred from homology"/>
<reference evidence="11 12" key="1">
    <citation type="submission" date="2023-01" db="EMBL/GenBank/DDBJ databases">
        <title>Analysis of 21 Apiospora genomes using comparative genomics revels a genus with tremendous synthesis potential of carbohydrate active enzymes and secondary metabolites.</title>
        <authorList>
            <person name="Sorensen T."/>
        </authorList>
    </citation>
    <scope>NUCLEOTIDE SEQUENCE [LARGE SCALE GENOMIC DNA]</scope>
    <source>
        <strain evidence="11 12">CBS 33761</strain>
    </source>
</reference>
<gene>
    <name evidence="11" type="ORF">PG993_006401</name>
</gene>
<sequence length="375" mass="40711">MAATATSDTQLVTEHFGYPPVSLIDDIINSINILAERALNSVEQGLLNLPPATLGFKPVKAKKGQPAQPALDPEEYADQAKTEIESGTHQLETLLCTNIDRNFDKLELYVLRNIFSVKPPDLRNYIRLSHYDGLDFSSIPSAAEAAAEADGQQQLANGDKPTLKSIGQLRKKLRESMRLNALLHAEQERNARLVSDLRGLLGMHGDVKTEETSSSQEPSEPAPLAFLHQKVGSLKAAGPDTPLSTTTAFTLSQLQALRALSTSLRTMAPDLAPTPNSEAEGANGDDDTGRKTWRRERVNYVESATRRHLEHVQGLELGKDGEVRDGEWQGEGRKLPMGEVEGLESLVAALGSESGPASNSKGGQQEEEDEAMDES</sequence>
<comment type="caution">
    <text evidence="11">The sequence shown here is derived from an EMBL/GenBank/DDBJ whole genome shotgun (WGS) entry which is preliminary data.</text>
</comment>
<feature type="compositionally biased region" description="Basic and acidic residues" evidence="10">
    <location>
        <begin position="317"/>
        <end position="336"/>
    </location>
</feature>
<organism evidence="11 12">
    <name type="scientific">Apiospora rasikravindrae</name>
    <dbReference type="NCBI Taxonomy" id="990691"/>
    <lineage>
        <taxon>Eukaryota</taxon>
        <taxon>Fungi</taxon>
        <taxon>Dikarya</taxon>
        <taxon>Ascomycota</taxon>
        <taxon>Pezizomycotina</taxon>
        <taxon>Sordariomycetes</taxon>
        <taxon>Xylariomycetidae</taxon>
        <taxon>Amphisphaeriales</taxon>
        <taxon>Apiosporaceae</taxon>
        <taxon>Apiospora</taxon>
    </lineage>
</organism>
<keyword evidence="12" id="KW-1185">Reference proteome</keyword>
<evidence type="ECO:0000256" key="8">
    <source>
        <dbReference type="ARBA" id="ARBA00023306"/>
    </source>
</evidence>
<dbReference type="PANTHER" id="PTHR14527:SF2">
    <property type="entry name" value="PROTEIN MIS12 HOMOLOG"/>
    <property type="match status" value="1"/>
</dbReference>
<keyword evidence="8" id="KW-0131">Cell cycle</keyword>
<evidence type="ECO:0000313" key="11">
    <source>
        <dbReference type="EMBL" id="KAK8041878.1"/>
    </source>
</evidence>
<dbReference type="Pfam" id="PF05859">
    <property type="entry name" value="Mis12"/>
    <property type="match status" value="1"/>
</dbReference>
<dbReference type="PANTHER" id="PTHR14527">
    <property type="entry name" value="PROTEIN MIS12 HOMOLOG"/>
    <property type="match status" value="1"/>
</dbReference>
<evidence type="ECO:0000256" key="1">
    <source>
        <dbReference type="ARBA" id="ARBA00004629"/>
    </source>
</evidence>
<comment type="subcellular location">
    <subcellularLocation>
        <location evidence="1">Chromosome</location>
        <location evidence="1">Centromere</location>
        <location evidence="1">Kinetochore</location>
    </subcellularLocation>
</comment>
<dbReference type="InterPro" id="IPR008685">
    <property type="entry name" value="Centromere_Mis12"/>
</dbReference>
<evidence type="ECO:0000256" key="6">
    <source>
        <dbReference type="ARBA" id="ARBA00022838"/>
    </source>
</evidence>
<evidence type="ECO:0000256" key="4">
    <source>
        <dbReference type="ARBA" id="ARBA00022618"/>
    </source>
</evidence>
<evidence type="ECO:0000256" key="2">
    <source>
        <dbReference type="ARBA" id="ARBA00008643"/>
    </source>
</evidence>
<dbReference type="EMBL" id="JAQQWK010000005">
    <property type="protein sequence ID" value="KAK8041878.1"/>
    <property type="molecule type" value="Genomic_DNA"/>
</dbReference>
<comment type="similarity">
    <text evidence="2">Belongs to the mis12 family.</text>
</comment>
<name>A0ABR1T5L8_9PEZI</name>
<keyword evidence="5" id="KW-0498">Mitosis</keyword>
<feature type="compositionally biased region" description="Acidic residues" evidence="10">
    <location>
        <begin position="365"/>
        <end position="375"/>
    </location>
</feature>
<keyword evidence="3" id="KW-0158">Chromosome</keyword>
<evidence type="ECO:0000256" key="5">
    <source>
        <dbReference type="ARBA" id="ARBA00022776"/>
    </source>
</evidence>
<protein>
    <submittedName>
        <fullName evidence="11">MTW1 Determining metaphase spindle length</fullName>
    </submittedName>
</protein>
<evidence type="ECO:0000313" key="12">
    <source>
        <dbReference type="Proteomes" id="UP001444661"/>
    </source>
</evidence>
<keyword evidence="4" id="KW-0132">Cell division</keyword>
<dbReference type="Proteomes" id="UP001444661">
    <property type="component" value="Unassembled WGS sequence"/>
</dbReference>
<keyword evidence="7" id="KW-0175">Coiled coil</keyword>
<feature type="region of interest" description="Disordered" evidence="10">
    <location>
        <begin position="267"/>
        <end position="293"/>
    </location>
</feature>
<evidence type="ECO:0000256" key="7">
    <source>
        <dbReference type="ARBA" id="ARBA00023054"/>
    </source>
</evidence>
<evidence type="ECO:0000256" key="10">
    <source>
        <dbReference type="SAM" id="MobiDB-lite"/>
    </source>
</evidence>
<evidence type="ECO:0000256" key="9">
    <source>
        <dbReference type="ARBA" id="ARBA00023328"/>
    </source>
</evidence>